<gene>
    <name evidence="4" type="ORF">FYJ33_03020</name>
</gene>
<evidence type="ECO:0000313" key="4">
    <source>
        <dbReference type="EMBL" id="MSR90413.1"/>
    </source>
</evidence>
<keyword evidence="1" id="KW-0808">Transferase</keyword>
<evidence type="ECO:0000256" key="2">
    <source>
        <dbReference type="ARBA" id="ARBA00022777"/>
    </source>
</evidence>
<name>A0A7X2MWK0_9CLOT</name>
<dbReference type="PANTHER" id="PTHR10584">
    <property type="entry name" value="SUGAR KINASE"/>
    <property type="match status" value="1"/>
</dbReference>
<protein>
    <submittedName>
        <fullName evidence="4">Carbohydrate kinase family protein</fullName>
    </submittedName>
</protein>
<dbReference type="Gene3D" id="3.40.1190.20">
    <property type="match status" value="1"/>
</dbReference>
<dbReference type="Pfam" id="PF00294">
    <property type="entry name" value="PfkB"/>
    <property type="match status" value="1"/>
</dbReference>
<keyword evidence="2 4" id="KW-0418">Kinase</keyword>
<dbReference type="GO" id="GO:0016301">
    <property type="term" value="F:kinase activity"/>
    <property type="evidence" value="ECO:0007669"/>
    <property type="project" value="UniProtKB-KW"/>
</dbReference>
<dbReference type="PANTHER" id="PTHR10584:SF166">
    <property type="entry name" value="RIBOKINASE"/>
    <property type="match status" value="1"/>
</dbReference>
<accession>A0A7X2MWK0</accession>
<comment type="caution">
    <text evidence="4">The sequence shown here is derived from an EMBL/GenBank/DDBJ whole genome shotgun (WGS) entry which is preliminary data.</text>
</comment>
<evidence type="ECO:0000256" key="1">
    <source>
        <dbReference type="ARBA" id="ARBA00022679"/>
    </source>
</evidence>
<organism evidence="4 5">
    <name type="scientific">Inconstantimicrobium porci</name>
    <dbReference type="NCBI Taxonomy" id="2652291"/>
    <lineage>
        <taxon>Bacteria</taxon>
        <taxon>Bacillati</taxon>
        <taxon>Bacillota</taxon>
        <taxon>Clostridia</taxon>
        <taxon>Eubacteriales</taxon>
        <taxon>Clostridiaceae</taxon>
        <taxon>Inconstantimicrobium</taxon>
    </lineage>
</organism>
<evidence type="ECO:0000259" key="3">
    <source>
        <dbReference type="Pfam" id="PF00294"/>
    </source>
</evidence>
<feature type="domain" description="Carbohydrate kinase PfkB" evidence="3">
    <location>
        <begin position="1"/>
        <end position="288"/>
    </location>
</feature>
<dbReference type="SUPFAM" id="SSF53613">
    <property type="entry name" value="Ribokinase-like"/>
    <property type="match status" value="1"/>
</dbReference>
<dbReference type="Proteomes" id="UP000460287">
    <property type="component" value="Unassembled WGS sequence"/>
</dbReference>
<dbReference type="InterPro" id="IPR011611">
    <property type="entry name" value="PfkB_dom"/>
</dbReference>
<evidence type="ECO:0000313" key="5">
    <source>
        <dbReference type="Proteomes" id="UP000460287"/>
    </source>
</evidence>
<dbReference type="EMBL" id="VULX01000002">
    <property type="protein sequence ID" value="MSR90413.1"/>
    <property type="molecule type" value="Genomic_DNA"/>
</dbReference>
<dbReference type="AlphaFoldDB" id="A0A7X2MWK0"/>
<dbReference type="InterPro" id="IPR029056">
    <property type="entry name" value="Ribokinase-like"/>
</dbReference>
<proteinExistence type="predicted"/>
<dbReference type="RefSeq" id="WP_154530298.1">
    <property type="nucleotide sequence ID" value="NZ_VULX01000002.1"/>
</dbReference>
<reference evidence="4 5" key="1">
    <citation type="submission" date="2019-08" db="EMBL/GenBank/DDBJ databases">
        <title>In-depth cultivation of the pig gut microbiome towards novel bacterial diversity and tailored functional studies.</title>
        <authorList>
            <person name="Wylensek D."/>
            <person name="Hitch T.C.A."/>
            <person name="Clavel T."/>
        </authorList>
    </citation>
    <scope>NUCLEOTIDE SEQUENCE [LARGE SCALE GENOMIC DNA]</scope>
    <source>
        <strain evidence="4 5">WCA-383-APC-5B</strain>
    </source>
</reference>
<keyword evidence="5" id="KW-1185">Reference proteome</keyword>
<sequence length="302" mass="33873">MTKILVSAALCIDISVKVKGFPVKYEPIEVNSFGISSVIGGVCANVSKAFKTLEDHVDVISLLSDDDESQRIRSFLNKEGIGTYYIDDSLKATPHSVILYDKSGKRLIESDMKNIYEKSISPEVLNTKDIDQYDAIVFGNFSFNYELIKECRKRNKLTVCDVQVLDSINNEKNKNFMKYTDILFFSDEKVPGDLESFIRAVAEKYNNKIIIVGRGKEGAALYVNEENRLYMVEAPDIRPVVNTVGAGDALCTAFVHYYLKGDKPLDALKKAEIFASYKIGENGASVGFPNESIVENYYRVLK</sequence>